<reference evidence="1" key="1">
    <citation type="submission" date="2021-08" db="EMBL/GenBank/DDBJ databases">
        <title>The first chromosome-level gecko genome reveals the dynamic sex chromosomes of Neotropical dwarf geckos (Sphaerodactylidae: Sphaerodactylus).</title>
        <authorList>
            <person name="Pinto B.J."/>
            <person name="Keating S.E."/>
            <person name="Gamble T."/>
        </authorList>
    </citation>
    <scope>NUCLEOTIDE SEQUENCE</scope>
    <source>
        <strain evidence="1">TG3544</strain>
    </source>
</reference>
<keyword evidence="2" id="KW-1185">Reference proteome</keyword>
<gene>
    <name evidence="1" type="primary">TTC27_2</name>
    <name evidence="1" type="ORF">K3G42_022196</name>
</gene>
<evidence type="ECO:0000313" key="2">
    <source>
        <dbReference type="Proteomes" id="UP000827872"/>
    </source>
</evidence>
<evidence type="ECO:0000313" key="1">
    <source>
        <dbReference type="EMBL" id="KAH8016723.1"/>
    </source>
</evidence>
<accession>A0ACB8GAE0</accession>
<organism evidence="1 2">
    <name type="scientific">Sphaerodactylus townsendi</name>
    <dbReference type="NCBI Taxonomy" id="933632"/>
    <lineage>
        <taxon>Eukaryota</taxon>
        <taxon>Metazoa</taxon>
        <taxon>Chordata</taxon>
        <taxon>Craniata</taxon>
        <taxon>Vertebrata</taxon>
        <taxon>Euteleostomi</taxon>
        <taxon>Lepidosauria</taxon>
        <taxon>Squamata</taxon>
        <taxon>Bifurcata</taxon>
        <taxon>Gekkota</taxon>
        <taxon>Sphaerodactylidae</taxon>
        <taxon>Sphaerodactylus</taxon>
    </lineage>
</organism>
<protein>
    <submittedName>
        <fullName evidence="1">Tetratricopeptide repeat domain 27</fullName>
    </submittedName>
</protein>
<dbReference type="EMBL" id="CM037614">
    <property type="protein sequence ID" value="KAH8016723.1"/>
    <property type="molecule type" value="Genomic_DNA"/>
</dbReference>
<name>A0ACB8GAE0_9SAUR</name>
<sequence length="434" mass="49122">MRALERVLLRGFPSAAESPRWKQNEAASATESGSLLQLLLEGNYENILLSEAVQNIFTAPATVKEEKFDSYLEKQIQVYLDCSSANTDNVERQSVVFLVGVGSLQLFVQSNWTGPPVELQPQDFLPAELLQQYAEPRALSAAILSMLVLDGESIYGLTSQAVLLMLAKTVLINSRHKLEAIQTLPWWTLRCVNIHQQLLEERSPDLFAIAQTCILQVLEMETLFTDDECWHLAVQFHLECAYTFLKFYEYKKAKQHFLAAKDMTKLQIELTGTILGDDILGGIVKRQHPEPDLMFVEHTQAERKSEEKEDRQRQHGKKQIPRLGSALGKRTRFQEKYVAQLILDVQRKDGVLPPHQELSPTPTPIENLTQNYALNDDTVLNEIKFAESHPNQMPDLCAEELAVILGICIDFQKNNPVHKLTEEELLAFISIGSA</sequence>
<comment type="caution">
    <text evidence="1">The sequence shown here is derived from an EMBL/GenBank/DDBJ whole genome shotgun (WGS) entry which is preliminary data.</text>
</comment>
<dbReference type="Proteomes" id="UP000827872">
    <property type="component" value="Linkage Group LG01"/>
</dbReference>
<proteinExistence type="predicted"/>